<evidence type="ECO:0000313" key="10">
    <source>
        <dbReference type="EMBL" id="BDD10132.1"/>
    </source>
</evidence>
<evidence type="ECO:0000259" key="9">
    <source>
        <dbReference type="Pfam" id="PF02838"/>
    </source>
</evidence>
<evidence type="ECO:0000256" key="7">
    <source>
        <dbReference type="SAM" id="SignalP"/>
    </source>
</evidence>
<sequence length="551" mass="63263">MKFIRKTFSLLLVFWACLFFSGRASAQDSNNNYGIVPRPKSITSQAGSSPFRINSETKIIFNGKEAKQIANYLSEKLAQATGYGTRAEKGKRAKKNTIRLAVDNSGKGKAEAYRLESSANGVSITGNSSTGLFYGVQTLLQLLPPEIYSDKKQQAQWTVPAVKIEDEPFFEKIRGLHVDISRHFRNKEEMFKTIDYVAYHKLNTLHIHLTDDQGWRIEIKAFPKLTEIGAIGDHSTPGKGKKQFYTQKEMREIIAYAKARHIDIIPEIDMPGHMQATIRAYPELKSPTDKREPAKVIRIDEKGEEFCKKVLDEINDLFTPEYIHIGFDEINFGSKKKIYGNEEITAFAGKLAEYVKTDLKATPIVWDDAFEKGWHDKQTLVHWWRYGKVHWWKDLPLTIDQKVQKLDQPYLLSPANKTYFDMRNAKGEAGAGWAGIASIDKLYVWEPLLDLTDADPSKNHLAQGVIACTWSEQIKTWDDFQDRTFPRLAALSEKGWAQPKNIDLNKPNWKTWRDEVLIKKQLKRYQFMGIKYWSHNSPEKLLKLAPEKKAK</sequence>
<accession>A0AAU9CXF6</accession>
<evidence type="ECO:0000256" key="6">
    <source>
        <dbReference type="PIRSR" id="PIRSR625705-1"/>
    </source>
</evidence>
<dbReference type="InterPro" id="IPR015883">
    <property type="entry name" value="Glyco_hydro_20_cat"/>
</dbReference>
<protein>
    <recommendedName>
        <fullName evidence="3">beta-N-acetylhexosaminidase</fullName>
        <ecNumber evidence="3">3.2.1.52</ecNumber>
    </recommendedName>
</protein>
<comment type="similarity">
    <text evidence="2">Belongs to the glycosyl hydrolase 20 family.</text>
</comment>
<dbReference type="GO" id="GO:0016020">
    <property type="term" value="C:membrane"/>
    <property type="evidence" value="ECO:0007669"/>
    <property type="project" value="TreeGrafter"/>
</dbReference>
<dbReference type="AlphaFoldDB" id="A0AAU9CXF6"/>
<dbReference type="PANTHER" id="PTHR22600">
    <property type="entry name" value="BETA-HEXOSAMINIDASE"/>
    <property type="match status" value="1"/>
</dbReference>
<dbReference type="SUPFAM" id="SSF55545">
    <property type="entry name" value="beta-N-acetylhexosaminidase-like domain"/>
    <property type="match status" value="1"/>
</dbReference>
<dbReference type="Gene3D" id="3.20.20.80">
    <property type="entry name" value="Glycosidases"/>
    <property type="match status" value="1"/>
</dbReference>
<gene>
    <name evidence="10" type="ORF">FUAX_25640</name>
</gene>
<dbReference type="InterPro" id="IPR025705">
    <property type="entry name" value="Beta_hexosaminidase_sua/sub"/>
</dbReference>
<keyword evidence="5" id="KW-0326">Glycosidase</keyword>
<dbReference type="InterPro" id="IPR015882">
    <property type="entry name" value="HEX_bac_N"/>
</dbReference>
<dbReference type="InterPro" id="IPR029018">
    <property type="entry name" value="Hex-like_dom2"/>
</dbReference>
<evidence type="ECO:0000313" key="11">
    <source>
        <dbReference type="Proteomes" id="UP001348817"/>
    </source>
</evidence>
<evidence type="ECO:0000256" key="4">
    <source>
        <dbReference type="ARBA" id="ARBA00022801"/>
    </source>
</evidence>
<feature type="signal peptide" evidence="7">
    <location>
        <begin position="1"/>
        <end position="26"/>
    </location>
</feature>
<dbReference type="Proteomes" id="UP001348817">
    <property type="component" value="Chromosome"/>
</dbReference>
<dbReference type="Pfam" id="PF00728">
    <property type="entry name" value="Glyco_hydro_20"/>
    <property type="match status" value="1"/>
</dbReference>
<evidence type="ECO:0000256" key="2">
    <source>
        <dbReference type="ARBA" id="ARBA00006285"/>
    </source>
</evidence>
<name>A0AAU9CXF6_9BACT</name>
<feature type="active site" description="Proton donor" evidence="6">
    <location>
        <position position="329"/>
    </location>
</feature>
<dbReference type="GO" id="GO:0004563">
    <property type="term" value="F:beta-N-acetylhexosaminidase activity"/>
    <property type="evidence" value="ECO:0007669"/>
    <property type="project" value="UniProtKB-EC"/>
</dbReference>
<dbReference type="PRINTS" id="PR00738">
    <property type="entry name" value="GLHYDRLASE20"/>
</dbReference>
<dbReference type="PANTHER" id="PTHR22600:SF57">
    <property type="entry name" value="BETA-N-ACETYLHEXOSAMINIDASE"/>
    <property type="match status" value="1"/>
</dbReference>
<keyword evidence="7" id="KW-0732">Signal</keyword>
<dbReference type="GO" id="GO:0005975">
    <property type="term" value="P:carbohydrate metabolic process"/>
    <property type="evidence" value="ECO:0007669"/>
    <property type="project" value="InterPro"/>
</dbReference>
<organism evidence="10 11">
    <name type="scientific">Fulvitalea axinellae</name>
    <dbReference type="NCBI Taxonomy" id="1182444"/>
    <lineage>
        <taxon>Bacteria</taxon>
        <taxon>Pseudomonadati</taxon>
        <taxon>Bacteroidota</taxon>
        <taxon>Cytophagia</taxon>
        <taxon>Cytophagales</taxon>
        <taxon>Persicobacteraceae</taxon>
        <taxon>Fulvitalea</taxon>
    </lineage>
</organism>
<proteinExistence type="inferred from homology"/>
<reference evidence="10 11" key="1">
    <citation type="submission" date="2021-12" db="EMBL/GenBank/DDBJ databases">
        <title>Genome sequencing of bacteria with rrn-lacking chromosome and rrn-plasmid.</title>
        <authorList>
            <person name="Anda M."/>
            <person name="Iwasaki W."/>
        </authorList>
    </citation>
    <scope>NUCLEOTIDE SEQUENCE [LARGE SCALE GENOMIC DNA]</scope>
    <source>
        <strain evidence="10 11">DSM 100852</strain>
    </source>
</reference>
<dbReference type="Gene3D" id="3.30.379.10">
    <property type="entry name" value="Chitobiase/beta-hexosaminidase domain 2-like"/>
    <property type="match status" value="1"/>
</dbReference>
<evidence type="ECO:0000256" key="5">
    <source>
        <dbReference type="ARBA" id="ARBA00023295"/>
    </source>
</evidence>
<dbReference type="SUPFAM" id="SSF51445">
    <property type="entry name" value="(Trans)glycosidases"/>
    <property type="match status" value="1"/>
</dbReference>
<dbReference type="EC" id="3.2.1.52" evidence="3"/>
<evidence type="ECO:0000256" key="3">
    <source>
        <dbReference type="ARBA" id="ARBA00012663"/>
    </source>
</evidence>
<evidence type="ECO:0000259" key="8">
    <source>
        <dbReference type="Pfam" id="PF00728"/>
    </source>
</evidence>
<feature type="chain" id="PRO_5043482305" description="beta-N-acetylhexosaminidase" evidence="7">
    <location>
        <begin position="27"/>
        <end position="551"/>
    </location>
</feature>
<dbReference type="RefSeq" id="WP_338391706.1">
    <property type="nucleotide sequence ID" value="NZ_AP025314.1"/>
</dbReference>
<comment type="catalytic activity">
    <reaction evidence="1">
        <text>Hydrolysis of terminal non-reducing N-acetyl-D-hexosamine residues in N-acetyl-beta-D-hexosaminides.</text>
        <dbReference type="EC" id="3.2.1.52"/>
    </reaction>
</comment>
<dbReference type="KEGG" id="fax:FUAX_25640"/>
<dbReference type="GO" id="GO:0030203">
    <property type="term" value="P:glycosaminoglycan metabolic process"/>
    <property type="evidence" value="ECO:0007669"/>
    <property type="project" value="TreeGrafter"/>
</dbReference>
<keyword evidence="11" id="KW-1185">Reference proteome</keyword>
<evidence type="ECO:0000256" key="1">
    <source>
        <dbReference type="ARBA" id="ARBA00001231"/>
    </source>
</evidence>
<dbReference type="EMBL" id="AP025314">
    <property type="protein sequence ID" value="BDD10132.1"/>
    <property type="molecule type" value="Genomic_DNA"/>
</dbReference>
<keyword evidence="4" id="KW-0378">Hydrolase</keyword>
<dbReference type="InterPro" id="IPR017853">
    <property type="entry name" value="GH"/>
</dbReference>
<feature type="domain" description="Glycoside hydrolase family 20 catalytic" evidence="8">
    <location>
        <begin position="174"/>
        <end position="498"/>
    </location>
</feature>
<feature type="domain" description="Beta-hexosaminidase bacterial type N-terminal" evidence="9">
    <location>
        <begin position="33"/>
        <end position="166"/>
    </location>
</feature>
<dbReference type="Pfam" id="PF02838">
    <property type="entry name" value="Glyco_hydro_20b"/>
    <property type="match status" value="1"/>
</dbReference>